<dbReference type="Proteomes" id="UP000035900">
    <property type="component" value="Unassembled WGS sequence"/>
</dbReference>
<dbReference type="EMBL" id="LFNG01000020">
    <property type="protein sequence ID" value="KMQ70371.1"/>
    <property type="molecule type" value="Genomic_DNA"/>
</dbReference>
<feature type="compositionally biased region" description="Acidic residues" evidence="1">
    <location>
        <begin position="84"/>
        <end position="93"/>
    </location>
</feature>
<name>A0A0J7IX13_9FLAO</name>
<evidence type="ECO:0000313" key="3">
    <source>
        <dbReference type="Proteomes" id="UP000035900"/>
    </source>
</evidence>
<feature type="region of interest" description="Disordered" evidence="1">
    <location>
        <begin position="63"/>
        <end position="93"/>
    </location>
</feature>
<organism evidence="2 3">
    <name type="scientific">Chryseobacterium koreense CCUG 49689</name>
    <dbReference type="NCBI Taxonomy" id="1304281"/>
    <lineage>
        <taxon>Bacteria</taxon>
        <taxon>Pseudomonadati</taxon>
        <taxon>Bacteroidota</taxon>
        <taxon>Flavobacteriia</taxon>
        <taxon>Flavobacteriales</taxon>
        <taxon>Weeksellaceae</taxon>
        <taxon>Chryseobacterium group</taxon>
        <taxon>Chryseobacterium</taxon>
    </lineage>
</organism>
<dbReference type="PATRIC" id="fig|1304281.5.peg.2683"/>
<dbReference type="AlphaFoldDB" id="A0A0J7IX13"/>
<feature type="region of interest" description="Disordered" evidence="1">
    <location>
        <begin position="1"/>
        <end position="26"/>
    </location>
</feature>
<comment type="caution">
    <text evidence="2">The sequence shown here is derived from an EMBL/GenBank/DDBJ whole genome shotgun (WGS) entry which is preliminary data.</text>
</comment>
<evidence type="ECO:0000256" key="1">
    <source>
        <dbReference type="SAM" id="MobiDB-lite"/>
    </source>
</evidence>
<sequence length="93" mass="10474">MIPENNESQKRQLENMDYPPNEDIFSQEPHVSIDGAGVPETEEVLITKNLDDGLDIPGAELDDEQEQIGEEDEENNYWSLGGDDHDDLEESAD</sequence>
<accession>A0A0J7IX13</accession>
<evidence type="ECO:0000313" key="2">
    <source>
        <dbReference type="EMBL" id="KMQ70371.1"/>
    </source>
</evidence>
<keyword evidence="3" id="KW-1185">Reference proteome</keyword>
<feature type="compositionally biased region" description="Acidic residues" evidence="1">
    <location>
        <begin position="63"/>
        <end position="75"/>
    </location>
</feature>
<protein>
    <submittedName>
        <fullName evidence="2">Uncharacterized protein</fullName>
    </submittedName>
</protein>
<dbReference type="OrthoDB" id="1274607at2"/>
<reference evidence="2 3" key="1">
    <citation type="journal article" date="2004" name="Int. J. Syst. Evol. Microbiol.">
        <title>Kaistella koreensis gen. nov., sp. nov., a novel member of the Chryseobacterium-Bergeyella-Riemerella branch.</title>
        <authorList>
            <person name="Kim M.K."/>
            <person name="Im W.T."/>
            <person name="Shin Y.K."/>
            <person name="Lim J.H."/>
            <person name="Kim S.H."/>
            <person name="Lee B.C."/>
            <person name="Park M.Y."/>
            <person name="Lee K.Y."/>
            <person name="Lee S.T."/>
        </authorList>
    </citation>
    <scope>NUCLEOTIDE SEQUENCE [LARGE SCALE GENOMIC DNA]</scope>
    <source>
        <strain evidence="2 3">CCUG 49689</strain>
    </source>
</reference>
<proteinExistence type="predicted"/>
<dbReference type="RefSeq" id="WP_048500378.1">
    <property type="nucleotide sequence ID" value="NZ_LFNG01000020.1"/>
</dbReference>
<gene>
    <name evidence="2" type="ORF">ACM44_12440</name>
</gene>